<dbReference type="EMBL" id="CAACYE010000005">
    <property type="protein sequence ID" value="VFA85846.1"/>
    <property type="molecule type" value="Genomic_DNA"/>
</dbReference>
<name>A0A449GJC0_NOCFR</name>
<organism evidence="1">
    <name type="scientific">Nocardia farcinica</name>
    <dbReference type="NCBI Taxonomy" id="37329"/>
    <lineage>
        <taxon>Bacteria</taxon>
        <taxon>Bacillati</taxon>
        <taxon>Actinomycetota</taxon>
        <taxon>Actinomycetes</taxon>
        <taxon>Mycobacteriales</taxon>
        <taxon>Nocardiaceae</taxon>
        <taxon>Nocardia</taxon>
    </lineage>
</organism>
<evidence type="ECO:0000313" key="1">
    <source>
        <dbReference type="EMBL" id="VFA85846.1"/>
    </source>
</evidence>
<protein>
    <submittedName>
        <fullName evidence="1">Uncharacterized protein</fullName>
    </submittedName>
</protein>
<reference evidence="1" key="1">
    <citation type="submission" date="2019-02" db="EMBL/GenBank/DDBJ databases">
        <authorList>
            <consortium name="Pathogen Informatics"/>
        </authorList>
    </citation>
    <scope>NUCLEOTIDE SEQUENCE</scope>
    <source>
        <strain evidence="1">3012STDY6733949</strain>
    </source>
</reference>
<proteinExistence type="predicted"/>
<dbReference type="AlphaFoldDB" id="A0A449GJC0"/>
<accession>A0A449GJC0</accession>
<gene>
    <name evidence="1" type="ORF">NCTC1935_03692</name>
</gene>
<sequence>MALIRGIDRWLACQLPPARGGAHLHTESVGTVIDRLARYSSSARSALVFDDAPVERHYAWRRLAELAVGYADLSHEVSTGVRRVPDLGNLRLIGSDQT</sequence>